<dbReference type="RefSeq" id="WP_222876682.1">
    <property type="nucleotide sequence ID" value="NZ_AP023361.1"/>
</dbReference>
<dbReference type="InterPro" id="IPR002052">
    <property type="entry name" value="DNA_methylase_N6_adenine_CS"/>
</dbReference>
<evidence type="ECO:0000313" key="2">
    <source>
        <dbReference type="Proteomes" id="UP000515317"/>
    </source>
</evidence>
<dbReference type="SUPFAM" id="SSF109709">
    <property type="entry name" value="KorB DNA-binding domain-like"/>
    <property type="match status" value="1"/>
</dbReference>
<dbReference type="AlphaFoldDB" id="A0A6S6QSI8"/>
<name>A0A6S6QSI8_9HYPH</name>
<dbReference type="Gene3D" id="1.10.10.2830">
    <property type="match status" value="1"/>
</dbReference>
<dbReference type="Proteomes" id="UP000515317">
    <property type="component" value="Chromosome"/>
</dbReference>
<dbReference type="PROSITE" id="PS00092">
    <property type="entry name" value="N6_MTASE"/>
    <property type="match status" value="1"/>
</dbReference>
<evidence type="ECO:0000313" key="1">
    <source>
        <dbReference type="EMBL" id="BCJ90021.1"/>
    </source>
</evidence>
<dbReference type="KEGG" id="tso:IZ6_07560"/>
<dbReference type="GO" id="GO:0032259">
    <property type="term" value="P:methylation"/>
    <property type="evidence" value="ECO:0007669"/>
    <property type="project" value="InterPro"/>
</dbReference>
<proteinExistence type="predicted"/>
<protein>
    <submittedName>
        <fullName evidence="1">Uncharacterized protein</fullName>
    </submittedName>
</protein>
<accession>A0A6S6QSI8</accession>
<gene>
    <name evidence="1" type="ORF">IZ6_07560</name>
</gene>
<dbReference type="GO" id="GO:0008168">
    <property type="term" value="F:methyltransferase activity"/>
    <property type="evidence" value="ECO:0007669"/>
    <property type="project" value="InterPro"/>
</dbReference>
<keyword evidence="2" id="KW-1185">Reference proteome</keyword>
<dbReference type="EMBL" id="AP023361">
    <property type="protein sequence ID" value="BCJ90021.1"/>
    <property type="molecule type" value="Genomic_DNA"/>
</dbReference>
<sequence length="442" mass="48832">MSAALKFRPILEGEILAPVSPGQIPFHPIANCFRMIEGTARAKFDFDVARHGLREDIVIHEGMILDGRNRYVAAVASGLIKPTDDFCHRDSDGKPKTYKPPFVEYDVRREGDPVAWVFSKNIARRHMDESELAMAGARLANMRQGERTDLQPAAADDAEPSAPVQKVSQAQAAEIVGVSTRSVASAAKVLRQGAPETIKAVDAGELPVKTAAKIAAAPKEEQPALVEGARKRREAHVWERADLEWYVEPVICTKALLSVESFFGQILDPSCGGGNVVKAVLADPRGIPVFGSDIVRRVPEETAWFLREHDFLKDDFEKLGIDHRHAPLNIINNPPYFGAQGTEDFIRKALSLATGKVAIFTELRFLGSKSRAEGLFREHPPTRIHIVLPRPSCPPGTYIEAGHKPQGGTADWCWIVWDREAIGMPTQFNWLVMEEDNGRTDI</sequence>
<reference evidence="1 2" key="1">
    <citation type="submission" date="2020-08" db="EMBL/GenBank/DDBJ databases">
        <title>Genome sequence of Rhizobiales bacterium strain IZ6.</title>
        <authorList>
            <person name="Nakai R."/>
            <person name="Naganuma T."/>
        </authorList>
    </citation>
    <scope>NUCLEOTIDE SEQUENCE [LARGE SCALE GENOMIC DNA]</scope>
    <source>
        <strain evidence="1 2">IZ6</strain>
    </source>
</reference>
<dbReference type="GO" id="GO:0003676">
    <property type="term" value="F:nucleic acid binding"/>
    <property type="evidence" value="ECO:0007669"/>
    <property type="project" value="InterPro"/>
</dbReference>
<organism evidence="1 2">
    <name type="scientific">Terrihabitans soli</name>
    <dbReference type="NCBI Taxonomy" id="708113"/>
    <lineage>
        <taxon>Bacteria</taxon>
        <taxon>Pseudomonadati</taxon>
        <taxon>Pseudomonadota</taxon>
        <taxon>Alphaproteobacteria</taxon>
        <taxon>Hyphomicrobiales</taxon>
        <taxon>Terrihabitans</taxon>
    </lineage>
</organism>